<keyword evidence="3 10" id="KW-0444">Lipid biosynthesis</keyword>
<evidence type="ECO:0000256" key="3">
    <source>
        <dbReference type="ARBA" id="ARBA00022516"/>
    </source>
</evidence>
<evidence type="ECO:0000256" key="10">
    <source>
        <dbReference type="HAMAP-Rule" id="MF_00019"/>
    </source>
</evidence>
<dbReference type="GO" id="GO:0043811">
    <property type="term" value="F:phosphate:acyl-[acyl carrier protein] acyltransferase activity"/>
    <property type="evidence" value="ECO:0007669"/>
    <property type="project" value="UniProtKB-UniRule"/>
</dbReference>
<keyword evidence="7 10" id="KW-1208">Phospholipid metabolism</keyword>
<keyword evidence="6 10" id="KW-0594">Phospholipid biosynthesis</keyword>
<dbReference type="InterPro" id="IPR003664">
    <property type="entry name" value="FA_synthesis"/>
</dbReference>
<dbReference type="EC" id="2.3.1.274" evidence="8 10"/>
<accession>A0A2K8KPW3</accession>
<comment type="function">
    <text evidence="10">Catalyzes the reversible formation of acyl-phosphate (acyl-PO(4)) from acyl-[acyl-carrier-protein] (acyl-ACP). This enzyme utilizes acyl-ACP as fatty acyl donor, but not acyl-CoA.</text>
</comment>
<keyword evidence="2 10" id="KW-0963">Cytoplasm</keyword>
<protein>
    <recommendedName>
        <fullName evidence="8 10">Phosphate acyltransferase</fullName>
        <ecNumber evidence="8 10">2.3.1.274</ecNumber>
    </recommendedName>
    <alternativeName>
        <fullName evidence="10">Acyl-ACP phosphotransacylase</fullName>
    </alternativeName>
    <alternativeName>
        <fullName evidence="10">Acyl-[acyl-carrier-protein]--phosphate acyltransferase</fullName>
    </alternativeName>
    <alternativeName>
        <fullName evidence="10">Phosphate-acyl-ACP acyltransferase</fullName>
    </alternativeName>
</protein>
<organism evidence="11 12">
    <name type="scientific">Reinekea forsetii</name>
    <dbReference type="NCBI Taxonomy" id="1336806"/>
    <lineage>
        <taxon>Bacteria</taxon>
        <taxon>Pseudomonadati</taxon>
        <taxon>Pseudomonadota</taxon>
        <taxon>Gammaproteobacteria</taxon>
        <taxon>Oceanospirillales</taxon>
        <taxon>Saccharospirillaceae</taxon>
        <taxon>Reinekea</taxon>
    </lineage>
</organism>
<dbReference type="PANTHER" id="PTHR30100">
    <property type="entry name" value="FATTY ACID/PHOSPHOLIPID SYNTHESIS PROTEIN PLSX"/>
    <property type="match status" value="1"/>
</dbReference>
<keyword evidence="12" id="KW-1185">Reference proteome</keyword>
<comment type="similarity">
    <text evidence="10">Belongs to the PlsX family.</text>
</comment>
<name>A0A2K8KPW3_9GAMM</name>
<dbReference type="KEGG" id="rfo:REIFOR_01643"/>
<gene>
    <name evidence="10 11" type="primary">plsX</name>
    <name evidence="11" type="ORF">REIFOR_01643</name>
</gene>
<evidence type="ECO:0000256" key="4">
    <source>
        <dbReference type="ARBA" id="ARBA00022679"/>
    </source>
</evidence>
<evidence type="ECO:0000256" key="8">
    <source>
        <dbReference type="ARBA" id="ARBA00024069"/>
    </source>
</evidence>
<dbReference type="EMBL" id="CP011797">
    <property type="protein sequence ID" value="ATX76788.1"/>
    <property type="molecule type" value="Genomic_DNA"/>
</dbReference>
<dbReference type="HAMAP" id="MF_00019">
    <property type="entry name" value="PlsX"/>
    <property type="match status" value="1"/>
</dbReference>
<dbReference type="OrthoDB" id="9806408at2"/>
<dbReference type="PIRSF" id="PIRSF002465">
    <property type="entry name" value="Phsphlp_syn_PlsX"/>
    <property type="match status" value="1"/>
</dbReference>
<dbReference type="RefSeq" id="WP_100257101.1">
    <property type="nucleotide sequence ID" value="NZ_CP011797.1"/>
</dbReference>
<evidence type="ECO:0000256" key="5">
    <source>
        <dbReference type="ARBA" id="ARBA00023098"/>
    </source>
</evidence>
<dbReference type="GO" id="GO:0008654">
    <property type="term" value="P:phospholipid biosynthetic process"/>
    <property type="evidence" value="ECO:0007669"/>
    <property type="project" value="UniProtKB-KW"/>
</dbReference>
<evidence type="ECO:0000256" key="9">
    <source>
        <dbReference type="ARBA" id="ARBA00046608"/>
    </source>
</evidence>
<dbReference type="Proteomes" id="UP000229757">
    <property type="component" value="Chromosome"/>
</dbReference>
<keyword evidence="5 10" id="KW-0443">Lipid metabolism</keyword>
<comment type="subunit">
    <text evidence="9 10">Homodimer. Probably interacts with PlsY.</text>
</comment>
<dbReference type="Gene3D" id="3.40.718.10">
    <property type="entry name" value="Isopropylmalate Dehydrogenase"/>
    <property type="match status" value="1"/>
</dbReference>
<comment type="catalytic activity">
    <reaction evidence="1 10">
        <text>a fatty acyl-[ACP] + phosphate = an acyl phosphate + holo-[ACP]</text>
        <dbReference type="Rhea" id="RHEA:42292"/>
        <dbReference type="Rhea" id="RHEA-COMP:9685"/>
        <dbReference type="Rhea" id="RHEA-COMP:14125"/>
        <dbReference type="ChEBI" id="CHEBI:43474"/>
        <dbReference type="ChEBI" id="CHEBI:59918"/>
        <dbReference type="ChEBI" id="CHEBI:64479"/>
        <dbReference type="ChEBI" id="CHEBI:138651"/>
        <dbReference type="EC" id="2.3.1.274"/>
    </reaction>
</comment>
<sequence>MARIAIDLHGGDFGPSILIPACFRYFRANPQHHGVLFGNLNARQAFKHSCPANIEWIDTNDISDLAHKPAQLMRRDGFSSIETAFKALRDGQVDALVSAEHTGVLLVLVGKYGALHPALNRPVLAAWLPTLTGTAMMLDLGASFTANQQQLLTYAAVGKALASTGEANPRLSLLNVGAEYYKGPEALRLAHATLQGWSDIDYRGFIEASDIFSGQADVIVCDGFTGNSIIKASAGALDLTFALLKARLEHGLLKPLLAWWLKRQLTTVLKKLDPRLANGALVAGSNLLVVKSHGNANDRAFASAIERAVSALALDSTGKIRRELDKLVEKWPLD</sequence>
<dbReference type="GO" id="GO:0006633">
    <property type="term" value="P:fatty acid biosynthetic process"/>
    <property type="evidence" value="ECO:0007669"/>
    <property type="project" value="UniProtKB-UniRule"/>
</dbReference>
<dbReference type="SUPFAM" id="SSF53659">
    <property type="entry name" value="Isocitrate/Isopropylmalate dehydrogenase-like"/>
    <property type="match status" value="1"/>
</dbReference>
<evidence type="ECO:0000313" key="12">
    <source>
        <dbReference type="Proteomes" id="UP000229757"/>
    </source>
</evidence>
<dbReference type="InterPro" id="IPR012281">
    <property type="entry name" value="Phospholipid_synth_PlsX-like"/>
</dbReference>
<comment type="pathway">
    <text evidence="10">Lipid metabolism; phospholipid metabolism.</text>
</comment>
<dbReference type="Pfam" id="PF02504">
    <property type="entry name" value="FA_synthesis"/>
    <property type="match status" value="1"/>
</dbReference>
<proteinExistence type="inferred from homology"/>
<keyword evidence="4 10" id="KW-0808">Transferase</keyword>
<evidence type="ECO:0000256" key="2">
    <source>
        <dbReference type="ARBA" id="ARBA00022490"/>
    </source>
</evidence>
<evidence type="ECO:0000256" key="7">
    <source>
        <dbReference type="ARBA" id="ARBA00023264"/>
    </source>
</evidence>
<dbReference type="AlphaFoldDB" id="A0A2K8KPW3"/>
<dbReference type="PANTHER" id="PTHR30100:SF1">
    <property type="entry name" value="PHOSPHATE ACYLTRANSFERASE"/>
    <property type="match status" value="1"/>
</dbReference>
<dbReference type="UniPathway" id="UPA00085"/>
<comment type="subcellular location">
    <subcellularLocation>
        <location evidence="10">Cytoplasm</location>
    </subcellularLocation>
    <text evidence="10">Associated with the membrane possibly through PlsY.</text>
</comment>
<dbReference type="GO" id="GO:0005737">
    <property type="term" value="C:cytoplasm"/>
    <property type="evidence" value="ECO:0007669"/>
    <property type="project" value="UniProtKB-SubCell"/>
</dbReference>
<evidence type="ECO:0000256" key="6">
    <source>
        <dbReference type="ARBA" id="ARBA00023209"/>
    </source>
</evidence>
<reference evidence="11 12" key="1">
    <citation type="journal article" date="2017" name="Environ. Microbiol.">
        <title>Genomic and physiological analyses of 'Reinekea forsetii' reveal a versatile opportunistic lifestyle during spring algae blooms.</title>
        <authorList>
            <person name="Avci B."/>
            <person name="Hahnke R.L."/>
            <person name="Chafee M."/>
            <person name="Fischer T."/>
            <person name="Gruber-Vodicka H."/>
            <person name="Tegetmeyer H.E."/>
            <person name="Harder J."/>
            <person name="Fuchs B.M."/>
            <person name="Amann R.I."/>
            <person name="Teeling H."/>
        </authorList>
    </citation>
    <scope>NUCLEOTIDE SEQUENCE [LARGE SCALE GENOMIC DNA]</scope>
    <source>
        <strain evidence="11 12">Hel1_31_D35</strain>
    </source>
</reference>
<evidence type="ECO:0000256" key="1">
    <source>
        <dbReference type="ARBA" id="ARBA00001232"/>
    </source>
</evidence>
<keyword evidence="11" id="KW-0012">Acyltransferase</keyword>
<evidence type="ECO:0000313" key="11">
    <source>
        <dbReference type="EMBL" id="ATX76788.1"/>
    </source>
</evidence>